<dbReference type="PROSITE" id="PS50966">
    <property type="entry name" value="ZF_SWIM"/>
    <property type="match status" value="1"/>
</dbReference>
<feature type="domain" description="SWIM-type" evidence="5">
    <location>
        <begin position="22"/>
        <end position="60"/>
    </location>
</feature>
<keyword evidence="2 4" id="KW-0863">Zinc-finger</keyword>
<protein>
    <recommendedName>
        <fullName evidence="5">SWIM-type domain-containing protein</fullName>
    </recommendedName>
</protein>
<gene>
    <name evidence="6" type="ORF">KY290_000983</name>
</gene>
<reference evidence="6 7" key="1">
    <citation type="journal article" date="2021" name="bioRxiv">
        <title>Chromosome-scale and haplotype-resolved genome assembly of a tetraploid potato cultivar.</title>
        <authorList>
            <person name="Sun H."/>
            <person name="Jiao W.-B."/>
            <person name="Krause K."/>
            <person name="Campoy J.A."/>
            <person name="Goel M."/>
            <person name="Folz-Donahue K."/>
            <person name="Kukat C."/>
            <person name="Huettel B."/>
            <person name="Schneeberger K."/>
        </authorList>
    </citation>
    <scope>NUCLEOTIDE SEQUENCE [LARGE SCALE GENOMIC DNA]</scope>
    <source>
        <strain evidence="6">SolTubOtavaFocal</strain>
        <tissue evidence="6">Leaves</tissue>
    </source>
</reference>
<evidence type="ECO:0000259" key="5">
    <source>
        <dbReference type="PROSITE" id="PS50966"/>
    </source>
</evidence>
<evidence type="ECO:0000256" key="3">
    <source>
        <dbReference type="ARBA" id="ARBA00022833"/>
    </source>
</evidence>
<sequence>MIEGDSCYMENVTGDDNQFTVFSAGVTASANLLKMSCSCMEYDLIKILCSHGMVILQSKHGNMYSVRIYEYSSPLYKVEVYLLAYLESINVVSLESEWCVPHEFLNVKILPPLVDTELGRRRRKRVKGVGENFKSRRRNKCSICKRLVHKRTTCMNNNKS</sequence>
<evidence type="ECO:0000256" key="2">
    <source>
        <dbReference type="ARBA" id="ARBA00022771"/>
    </source>
</evidence>
<keyword evidence="1" id="KW-0479">Metal-binding</keyword>
<name>A0ABQ7WLI0_SOLTU</name>
<evidence type="ECO:0000256" key="4">
    <source>
        <dbReference type="PROSITE-ProRule" id="PRU00325"/>
    </source>
</evidence>
<comment type="caution">
    <text evidence="6">The sequence shown here is derived from an EMBL/GenBank/DDBJ whole genome shotgun (WGS) entry which is preliminary data.</text>
</comment>
<keyword evidence="3" id="KW-0862">Zinc</keyword>
<dbReference type="EMBL" id="JAIVGD010000001">
    <property type="protein sequence ID" value="KAH0781385.1"/>
    <property type="molecule type" value="Genomic_DNA"/>
</dbReference>
<proteinExistence type="predicted"/>
<evidence type="ECO:0000256" key="1">
    <source>
        <dbReference type="ARBA" id="ARBA00022723"/>
    </source>
</evidence>
<evidence type="ECO:0000313" key="6">
    <source>
        <dbReference type="EMBL" id="KAH0781385.1"/>
    </source>
</evidence>
<dbReference type="SMART" id="SM00575">
    <property type="entry name" value="ZnF_PMZ"/>
    <property type="match status" value="1"/>
</dbReference>
<dbReference type="InterPro" id="IPR007527">
    <property type="entry name" value="Znf_SWIM"/>
</dbReference>
<keyword evidence="7" id="KW-1185">Reference proteome</keyword>
<dbReference type="Proteomes" id="UP000826656">
    <property type="component" value="Unassembled WGS sequence"/>
</dbReference>
<dbReference type="InterPro" id="IPR006564">
    <property type="entry name" value="Znf_PMZ"/>
</dbReference>
<accession>A0ABQ7WLI0</accession>
<organism evidence="6 7">
    <name type="scientific">Solanum tuberosum</name>
    <name type="common">Potato</name>
    <dbReference type="NCBI Taxonomy" id="4113"/>
    <lineage>
        <taxon>Eukaryota</taxon>
        <taxon>Viridiplantae</taxon>
        <taxon>Streptophyta</taxon>
        <taxon>Embryophyta</taxon>
        <taxon>Tracheophyta</taxon>
        <taxon>Spermatophyta</taxon>
        <taxon>Magnoliopsida</taxon>
        <taxon>eudicotyledons</taxon>
        <taxon>Gunneridae</taxon>
        <taxon>Pentapetalae</taxon>
        <taxon>asterids</taxon>
        <taxon>lamiids</taxon>
        <taxon>Solanales</taxon>
        <taxon>Solanaceae</taxon>
        <taxon>Solanoideae</taxon>
        <taxon>Solaneae</taxon>
        <taxon>Solanum</taxon>
    </lineage>
</organism>
<evidence type="ECO:0000313" key="7">
    <source>
        <dbReference type="Proteomes" id="UP000826656"/>
    </source>
</evidence>